<dbReference type="GO" id="GO:0008381">
    <property type="term" value="F:mechanosensitive monoatomic ion channel activity"/>
    <property type="evidence" value="ECO:0007669"/>
    <property type="project" value="InterPro"/>
</dbReference>
<keyword evidence="1" id="KW-0472">Membrane</keyword>
<dbReference type="Gene3D" id="2.30.30.60">
    <property type="match status" value="1"/>
</dbReference>
<dbReference type="InterPro" id="IPR023408">
    <property type="entry name" value="MscS_beta-dom_sf"/>
</dbReference>
<dbReference type="PANTHER" id="PTHR30221">
    <property type="entry name" value="SMALL-CONDUCTANCE MECHANOSENSITIVE CHANNEL"/>
    <property type="match status" value="1"/>
</dbReference>
<evidence type="ECO:0000259" key="3">
    <source>
        <dbReference type="Pfam" id="PF21082"/>
    </source>
</evidence>
<keyword evidence="1" id="KW-0997">Cell inner membrane</keyword>
<dbReference type="KEGG" id="bvc:CEP68_15670"/>
<comment type="similarity">
    <text evidence="1">Belongs to the MscS (TC 1.A.23) family.</text>
</comment>
<organism evidence="4 5">
    <name type="scientific">Brevundimonas vesicularis</name>
    <name type="common">Pseudomonas vesicularis</name>
    <dbReference type="NCBI Taxonomy" id="41276"/>
    <lineage>
        <taxon>Bacteria</taxon>
        <taxon>Pseudomonadati</taxon>
        <taxon>Pseudomonadota</taxon>
        <taxon>Alphaproteobacteria</taxon>
        <taxon>Caulobacterales</taxon>
        <taxon>Caulobacteraceae</taxon>
        <taxon>Brevundimonas</taxon>
    </lineage>
</organism>
<name>A0A1Z3UC16_BREVE</name>
<protein>
    <recommendedName>
        <fullName evidence="1">Small-conductance mechanosensitive channel</fullName>
    </recommendedName>
</protein>
<feature type="domain" description="Mechanosensitive ion channel MscS C-terminal" evidence="3">
    <location>
        <begin position="56"/>
        <end position="138"/>
    </location>
</feature>
<dbReference type="Gene3D" id="3.30.70.100">
    <property type="match status" value="1"/>
</dbReference>
<sequence>MGSATRSSSTGDRKVVDLDLFNTTVVDFDGLTLYLPNGKVFGEMIVNMSQSGHRRIELVFGVDDDDDLNTALRLLIECAQANQSVLNDPPPWAKVTSLGDNAVNVTLRCWASSDDYVDARFDLTKAIKETLEAHGLSFPYPHQVTINRPGLAKVSPDEERTPLEPAPGA</sequence>
<dbReference type="InterPro" id="IPR006685">
    <property type="entry name" value="MscS_channel_2nd"/>
</dbReference>
<keyword evidence="1" id="KW-0407">Ion channel</keyword>
<dbReference type="SUPFAM" id="SSF82689">
    <property type="entry name" value="Mechanosensitive channel protein MscS (YggB), C-terminal domain"/>
    <property type="match status" value="1"/>
</dbReference>
<feature type="domain" description="Mechanosensitive ion channel MscS" evidence="2">
    <location>
        <begin position="14"/>
        <end position="49"/>
    </location>
</feature>
<proteinExistence type="inferred from homology"/>
<gene>
    <name evidence="4" type="ORF">CEP68_15670</name>
</gene>
<dbReference type="InterPro" id="IPR011066">
    <property type="entry name" value="MscS_channel_C_sf"/>
</dbReference>
<keyword evidence="1" id="KW-0813">Transport</keyword>
<dbReference type="InterPro" id="IPR045275">
    <property type="entry name" value="MscS_archaea/bacteria_type"/>
</dbReference>
<evidence type="ECO:0000313" key="5">
    <source>
        <dbReference type="Proteomes" id="UP000197050"/>
    </source>
</evidence>
<dbReference type="InterPro" id="IPR049278">
    <property type="entry name" value="MS_channel_C"/>
</dbReference>
<dbReference type="Pfam" id="PF21082">
    <property type="entry name" value="MS_channel_3rd"/>
    <property type="match status" value="1"/>
</dbReference>
<evidence type="ECO:0000256" key="1">
    <source>
        <dbReference type="RuleBase" id="RU369025"/>
    </source>
</evidence>
<reference evidence="5" key="1">
    <citation type="submission" date="2017-06" db="EMBL/GenBank/DDBJ databases">
        <title>FDA dAtabase for Regulatory Grade micrObial Sequences (FDA-ARGOS): Supporting development and validation of Infectious Disease Dx tests.</title>
        <authorList>
            <person name="Minogue T."/>
            <person name="Wolcott M."/>
            <person name="Wasieloski L."/>
            <person name="Aguilar W."/>
            <person name="Moore D."/>
            <person name="Tallon L."/>
            <person name="Sadzewicz L."/>
            <person name="Sengamalay N."/>
            <person name="Ott S."/>
            <person name="Godinez A."/>
            <person name="Nagaraj S."/>
            <person name="Nadendla S."/>
            <person name="Geyer C."/>
            <person name="Sichtig H."/>
        </authorList>
    </citation>
    <scope>NUCLEOTIDE SEQUENCE [LARGE SCALE GENOMIC DNA]</scope>
    <source>
        <strain evidence="5">FDAARGOS_289</strain>
    </source>
</reference>
<comment type="subcellular location">
    <subcellularLocation>
        <location evidence="1">Cell inner membrane</location>
        <topology evidence="1">Multi-pass membrane protein</topology>
    </subcellularLocation>
</comment>
<evidence type="ECO:0000313" key="4">
    <source>
        <dbReference type="EMBL" id="ASE40808.1"/>
    </source>
</evidence>
<dbReference type="PANTHER" id="PTHR30221:SF1">
    <property type="entry name" value="SMALL-CONDUCTANCE MECHANOSENSITIVE CHANNEL"/>
    <property type="match status" value="1"/>
</dbReference>
<dbReference type="Pfam" id="PF00924">
    <property type="entry name" value="MS_channel_2nd"/>
    <property type="match status" value="1"/>
</dbReference>
<comment type="subunit">
    <text evidence="1">Homoheptamer.</text>
</comment>
<keyword evidence="1" id="KW-0406">Ion transport</keyword>
<dbReference type="GO" id="GO:0005886">
    <property type="term" value="C:plasma membrane"/>
    <property type="evidence" value="ECO:0007669"/>
    <property type="project" value="UniProtKB-SubCell"/>
</dbReference>
<keyword evidence="1" id="KW-1003">Cell membrane</keyword>
<dbReference type="Proteomes" id="UP000197050">
    <property type="component" value="Chromosome"/>
</dbReference>
<dbReference type="EMBL" id="CP022048">
    <property type="protein sequence ID" value="ASE40808.1"/>
    <property type="molecule type" value="Genomic_DNA"/>
</dbReference>
<comment type="function">
    <text evidence="1">Mechanosensitive channel that participates in the regulation of osmotic pressure changes within the cell, opening in response to stretch forces in the membrane lipid bilayer, without the need for other proteins. Contributes to normal resistance to hypoosmotic shock. Forms an ion channel of 1.0 nanosiemens conductance with a slight preference for anions.</text>
</comment>
<accession>A0A1Z3UC16</accession>
<dbReference type="AlphaFoldDB" id="A0A1Z3UC16"/>
<evidence type="ECO:0000259" key="2">
    <source>
        <dbReference type="Pfam" id="PF00924"/>
    </source>
</evidence>